<gene>
    <name evidence="3" type="ORF">SAMN05878438_3586</name>
</gene>
<evidence type="ECO:0000259" key="2">
    <source>
        <dbReference type="Pfam" id="PF19263"/>
    </source>
</evidence>
<accession>A0A1N6IQ02</accession>
<name>A0A1N6IQ02_9GAMM</name>
<dbReference type="RefSeq" id="WP_074211132.1">
    <property type="nucleotide sequence ID" value="NZ_BJOI01000040.1"/>
</dbReference>
<proteinExistence type="predicted"/>
<evidence type="ECO:0000313" key="4">
    <source>
        <dbReference type="Proteomes" id="UP000185024"/>
    </source>
</evidence>
<organism evidence="3 4">
    <name type="scientific">Vreelandella aquamarina</name>
    <dbReference type="NCBI Taxonomy" id="77097"/>
    <lineage>
        <taxon>Bacteria</taxon>
        <taxon>Pseudomonadati</taxon>
        <taxon>Pseudomonadota</taxon>
        <taxon>Gammaproteobacteria</taxon>
        <taxon>Oceanospirillales</taxon>
        <taxon>Halomonadaceae</taxon>
        <taxon>Vreelandella</taxon>
    </lineage>
</organism>
<dbReference type="Pfam" id="PF19263">
    <property type="entry name" value="DUF5906"/>
    <property type="match status" value="1"/>
</dbReference>
<dbReference type="EMBL" id="FSQX01000001">
    <property type="protein sequence ID" value="SIN79441.1"/>
    <property type="molecule type" value="Genomic_DNA"/>
</dbReference>
<dbReference type="Gene3D" id="3.40.50.300">
    <property type="entry name" value="P-loop containing nucleotide triphosphate hydrolases"/>
    <property type="match status" value="1"/>
</dbReference>
<feature type="region of interest" description="Disordered" evidence="1">
    <location>
        <begin position="26"/>
        <end position="59"/>
    </location>
</feature>
<evidence type="ECO:0000256" key="1">
    <source>
        <dbReference type="SAM" id="MobiDB-lite"/>
    </source>
</evidence>
<dbReference type="GeneID" id="97277450"/>
<dbReference type="InterPro" id="IPR045455">
    <property type="entry name" value="NrS-1_pol-like_helicase"/>
</dbReference>
<dbReference type="AlphaFoldDB" id="A0A1N6IQ02"/>
<feature type="compositionally biased region" description="Pro residues" evidence="1">
    <location>
        <begin position="34"/>
        <end position="45"/>
    </location>
</feature>
<dbReference type="InterPro" id="IPR027417">
    <property type="entry name" value="P-loop_NTPase"/>
</dbReference>
<protein>
    <recommendedName>
        <fullName evidence="2">NrS-1 polymerase-like helicase domain-containing protein</fullName>
    </recommendedName>
</protein>
<reference evidence="3 4" key="1">
    <citation type="submission" date="2016-11" db="EMBL/GenBank/DDBJ databases">
        <authorList>
            <person name="Jaros S."/>
            <person name="Januszkiewicz K."/>
            <person name="Wedrychowicz H."/>
        </authorList>
    </citation>
    <scope>NUCLEOTIDE SEQUENCE [LARGE SCALE GENOMIC DNA]</scope>
    <source>
        <strain evidence="3 4">ACAM 239</strain>
    </source>
</reference>
<dbReference type="Proteomes" id="UP000185024">
    <property type="component" value="Unassembled WGS sequence"/>
</dbReference>
<feature type="compositionally biased region" description="Low complexity" evidence="1">
    <location>
        <begin position="46"/>
        <end position="59"/>
    </location>
</feature>
<feature type="domain" description="NrS-1 polymerase-like helicase" evidence="2">
    <location>
        <begin position="270"/>
        <end position="378"/>
    </location>
</feature>
<evidence type="ECO:0000313" key="3">
    <source>
        <dbReference type="EMBL" id="SIN79441.1"/>
    </source>
</evidence>
<sequence length="572" mass="64969">MPDWNDLHAARGLAAVREQISAQLAEAANDAELPPAPSEWQPPAPVAAAAPSGGVGEAPEWNSESIHRRFALLEGEKQVFDLVRRRLIKWGAFEALTSKSLAKEWVERQDKKLIDPDQARMQVAEAKLAGKQKASRGKIGMPPTERYVYLDGTQEIWDRQLKQRLPARAVQLALGDAWSLWINSPERRQIPHDCLIFDPRMTQSPGEHINTFEGLPLEPVDAPERCKSIHYLIQWLCSNDPDATHWLTCWLAYPLQNLGAKLDTAVLAHSTIEGSGKSLLLSDIMGAIYGIYSATVGQAQLEMNWNQWQESKLYGVFEEVVSRDQRYNQVGKIKHMVTGKTMRVEAKFMNGWEQANYMNAAFLSNEIMPWPISEHDRRMLVIWPEKTLPPEASKAIGREMANGGIEAFYHYLLNYDTGNFDERTRPPKTPARERLVALSRASWENFLVAWREGILGVPFTVARTQDVHDLYLEWCSKNREHTMSETKFSLFVSTQVTKTDKQLWWYDMDNIRKRSIFFLPNPPDGVDLSDGKKLGALVKAFRDQALEAGWNPASWDKCQGWIKPYGGSPLDD</sequence>